<dbReference type="PROSITE" id="PS51898">
    <property type="entry name" value="TYR_RECOMBINASE"/>
    <property type="match status" value="1"/>
</dbReference>
<dbReference type="InterPro" id="IPR010998">
    <property type="entry name" value="Integrase_recombinase_N"/>
</dbReference>
<comment type="subunit">
    <text evidence="11">Forms a cyclic heterotetrameric complex composed of two molecules of XerC and two molecules of XerD.</text>
</comment>
<dbReference type="CDD" id="cd00798">
    <property type="entry name" value="INT_XerDC_C"/>
    <property type="match status" value="1"/>
</dbReference>
<dbReference type="PROSITE" id="PS51900">
    <property type="entry name" value="CB"/>
    <property type="match status" value="1"/>
</dbReference>
<evidence type="ECO:0000259" key="12">
    <source>
        <dbReference type="PROSITE" id="PS51898"/>
    </source>
</evidence>
<feature type="active site" evidence="11">
    <location>
        <position position="149"/>
    </location>
</feature>
<evidence type="ECO:0000256" key="5">
    <source>
        <dbReference type="ARBA" id="ARBA00022618"/>
    </source>
</evidence>
<evidence type="ECO:0000256" key="11">
    <source>
        <dbReference type="HAMAP-Rule" id="MF_01808"/>
    </source>
</evidence>
<keyword evidence="5 11" id="KW-0132">Cell division</keyword>
<dbReference type="InterPro" id="IPR013762">
    <property type="entry name" value="Integrase-like_cat_sf"/>
</dbReference>
<evidence type="ECO:0000256" key="8">
    <source>
        <dbReference type="ARBA" id="ARBA00023125"/>
    </source>
</evidence>
<organism evidence="14 15">
    <name type="scientific">Psychromonas marina</name>
    <dbReference type="NCBI Taxonomy" id="88364"/>
    <lineage>
        <taxon>Bacteria</taxon>
        <taxon>Pseudomonadati</taxon>
        <taxon>Pseudomonadota</taxon>
        <taxon>Gammaproteobacteria</taxon>
        <taxon>Alteromonadales</taxon>
        <taxon>Psychromonadaceae</taxon>
        <taxon>Psychromonas</taxon>
    </lineage>
</organism>
<keyword evidence="10 11" id="KW-0131">Cell cycle</keyword>
<feature type="domain" description="Core-binding (CB)" evidence="13">
    <location>
        <begin position="2"/>
        <end position="88"/>
    </location>
</feature>
<dbReference type="RefSeq" id="WP_284205825.1">
    <property type="nucleotide sequence ID" value="NZ_BSPQ01000030.1"/>
</dbReference>
<comment type="caution">
    <text evidence="14">The sequence shown here is derived from an EMBL/GenBank/DDBJ whole genome shotgun (WGS) entry which is preliminary data.</text>
</comment>
<gene>
    <name evidence="11 14" type="primary">xerC</name>
    <name evidence="14" type="ORF">GCM10007916_37510</name>
</gene>
<evidence type="ECO:0000256" key="9">
    <source>
        <dbReference type="ARBA" id="ARBA00023172"/>
    </source>
</evidence>
<keyword evidence="4 11" id="KW-0963">Cytoplasm</keyword>
<dbReference type="Pfam" id="PF02899">
    <property type="entry name" value="Phage_int_SAM_1"/>
    <property type="match status" value="1"/>
</dbReference>
<dbReference type="InterPro" id="IPR011931">
    <property type="entry name" value="Recomb_XerC"/>
</dbReference>
<protein>
    <recommendedName>
        <fullName evidence="3 11">Tyrosine recombinase XerC</fullName>
    </recommendedName>
</protein>
<name>A0ABQ6E617_9GAMM</name>
<dbReference type="InterPro" id="IPR044068">
    <property type="entry name" value="CB"/>
</dbReference>
<feature type="active site" evidence="11">
    <location>
        <position position="268"/>
    </location>
</feature>
<feature type="domain" description="Tyr recombinase" evidence="12">
    <location>
        <begin position="109"/>
        <end position="290"/>
    </location>
</feature>
<evidence type="ECO:0000256" key="10">
    <source>
        <dbReference type="ARBA" id="ARBA00023306"/>
    </source>
</evidence>
<evidence type="ECO:0000256" key="4">
    <source>
        <dbReference type="ARBA" id="ARBA00022490"/>
    </source>
</evidence>
<dbReference type="PANTHER" id="PTHR30349:SF81">
    <property type="entry name" value="TYROSINE RECOMBINASE XERC"/>
    <property type="match status" value="1"/>
</dbReference>
<comment type="function">
    <text evidence="11">Site-specific tyrosine recombinase, which acts by catalyzing the cutting and rejoining of the recombining DNA molecules. The XerC-XerD complex is essential to convert dimers of the bacterial chromosome into monomers to permit their segregation at cell division. It also contributes to the segregational stability of plasmids.</text>
</comment>
<evidence type="ECO:0000259" key="13">
    <source>
        <dbReference type="PROSITE" id="PS51900"/>
    </source>
</evidence>
<evidence type="ECO:0000256" key="6">
    <source>
        <dbReference type="ARBA" id="ARBA00022829"/>
    </source>
</evidence>
<dbReference type="Pfam" id="PF00589">
    <property type="entry name" value="Phage_integrase"/>
    <property type="match status" value="1"/>
</dbReference>
<comment type="subcellular location">
    <subcellularLocation>
        <location evidence="1 11">Cytoplasm</location>
    </subcellularLocation>
</comment>
<evidence type="ECO:0000256" key="2">
    <source>
        <dbReference type="ARBA" id="ARBA00006657"/>
    </source>
</evidence>
<dbReference type="InterPro" id="IPR050090">
    <property type="entry name" value="Tyrosine_recombinase_XerCD"/>
</dbReference>
<evidence type="ECO:0000256" key="7">
    <source>
        <dbReference type="ARBA" id="ARBA00022908"/>
    </source>
</evidence>
<keyword evidence="8 11" id="KW-0238">DNA-binding</keyword>
<sequence length="300" mass="34314">MKALQIPIDKYLNHLASQRGLSPVTIKNYQRNLAEFIKLLPEKQVIEWNDLESDHVRLMVKQLNQNGIKARSIATKLSALRSFLEYLVQNEVLTFNPAKGVAAPKLDQPLPKNISVDEVFQLLDMDGEEDPLSLRDQAMMELMYSSGLRLSELVGINLKDLKLREKELMVLGKGSKQRLLPITKKAVLTIQAWLKVRPDFCEPGETALFTSKLKRRISVRSVQARMEKWGLQQNLQSHLNPHKLRHSFATHMLESSGNLRAVQTLLGHADLSTTQVYTHLDFQHLAEVYDKAHPRSKRKK</sequence>
<feature type="active site" description="O-(3'-phospho-DNA)-tyrosine intermediate" evidence="11">
    <location>
        <position position="277"/>
    </location>
</feature>
<dbReference type="Gene3D" id="1.10.443.10">
    <property type="entry name" value="Intergrase catalytic core"/>
    <property type="match status" value="1"/>
</dbReference>
<dbReference type="InterPro" id="IPR004107">
    <property type="entry name" value="Integrase_SAM-like_N"/>
</dbReference>
<dbReference type="SUPFAM" id="SSF56349">
    <property type="entry name" value="DNA breaking-rejoining enzymes"/>
    <property type="match status" value="1"/>
</dbReference>
<keyword evidence="7 11" id="KW-0229">DNA integration</keyword>
<feature type="active site" evidence="11">
    <location>
        <position position="173"/>
    </location>
</feature>
<keyword evidence="15" id="KW-1185">Reference proteome</keyword>
<dbReference type="NCBIfam" id="TIGR02224">
    <property type="entry name" value="recomb_XerC"/>
    <property type="match status" value="1"/>
</dbReference>
<keyword evidence="6 11" id="KW-0159">Chromosome partition</keyword>
<dbReference type="InterPro" id="IPR002104">
    <property type="entry name" value="Integrase_catalytic"/>
</dbReference>
<comment type="similarity">
    <text evidence="2 11">Belongs to the 'phage' integrase family. XerC subfamily.</text>
</comment>
<dbReference type="InterPro" id="IPR023009">
    <property type="entry name" value="Tyrosine_recombinase_XerC/XerD"/>
</dbReference>
<dbReference type="NCBIfam" id="NF001399">
    <property type="entry name" value="PRK00283.1"/>
    <property type="match status" value="1"/>
</dbReference>
<dbReference type="HAMAP" id="MF_01808">
    <property type="entry name" value="Recomb_XerC_XerD"/>
    <property type="match status" value="1"/>
</dbReference>
<dbReference type="Gene3D" id="1.10.150.130">
    <property type="match status" value="1"/>
</dbReference>
<evidence type="ECO:0000256" key="1">
    <source>
        <dbReference type="ARBA" id="ARBA00004496"/>
    </source>
</evidence>
<evidence type="ECO:0000256" key="3">
    <source>
        <dbReference type="ARBA" id="ARBA00015804"/>
    </source>
</evidence>
<feature type="active site" evidence="11">
    <location>
        <position position="245"/>
    </location>
</feature>
<keyword evidence="9 11" id="KW-0233">DNA recombination</keyword>
<evidence type="ECO:0000313" key="14">
    <source>
        <dbReference type="EMBL" id="GLS92679.1"/>
    </source>
</evidence>
<dbReference type="InterPro" id="IPR011010">
    <property type="entry name" value="DNA_brk_join_enz"/>
</dbReference>
<feature type="active site" evidence="11">
    <location>
        <position position="242"/>
    </location>
</feature>
<dbReference type="EMBL" id="BSPQ01000030">
    <property type="protein sequence ID" value="GLS92679.1"/>
    <property type="molecule type" value="Genomic_DNA"/>
</dbReference>
<reference evidence="15" key="1">
    <citation type="journal article" date="2019" name="Int. J. Syst. Evol. Microbiol.">
        <title>The Global Catalogue of Microorganisms (GCM) 10K type strain sequencing project: providing services to taxonomists for standard genome sequencing and annotation.</title>
        <authorList>
            <consortium name="The Broad Institute Genomics Platform"/>
            <consortium name="The Broad Institute Genome Sequencing Center for Infectious Disease"/>
            <person name="Wu L."/>
            <person name="Ma J."/>
        </authorList>
    </citation>
    <scope>NUCLEOTIDE SEQUENCE [LARGE SCALE GENOMIC DNA]</scope>
    <source>
        <strain evidence="15">NBRC 103166</strain>
    </source>
</reference>
<evidence type="ECO:0000313" key="15">
    <source>
        <dbReference type="Proteomes" id="UP001157353"/>
    </source>
</evidence>
<accession>A0ABQ6E617</accession>
<dbReference type="PANTHER" id="PTHR30349">
    <property type="entry name" value="PHAGE INTEGRASE-RELATED"/>
    <property type="match status" value="1"/>
</dbReference>
<proteinExistence type="inferred from homology"/>
<dbReference type="Proteomes" id="UP001157353">
    <property type="component" value="Unassembled WGS sequence"/>
</dbReference>